<evidence type="ECO:0000313" key="2">
    <source>
        <dbReference type="EMBL" id="XDN89690.1"/>
    </source>
</evidence>
<proteinExistence type="predicted"/>
<sequence length="47" mass="5231">MDESRHPTAIQTAIKWFFICGMLAIIGGAVFLCISISIAKNRDCLFK</sequence>
<dbReference type="AlphaFoldDB" id="A0AB39JBZ7"/>
<gene>
    <name evidence="2" type="ORF">TM074_03230</name>
</gene>
<keyword evidence="1" id="KW-1133">Transmembrane helix</keyword>
<name>A0AB39JBZ7_9BACT</name>
<feature type="transmembrane region" description="Helical" evidence="1">
    <location>
        <begin position="16"/>
        <end position="39"/>
    </location>
</feature>
<dbReference type="EMBL" id="CP158487">
    <property type="protein sequence ID" value="XDN89690.1"/>
    <property type="molecule type" value="Genomic_DNA"/>
</dbReference>
<dbReference type="RefSeq" id="WP_369000264.1">
    <property type="nucleotide sequence ID" value="NZ_CP158487.1"/>
</dbReference>
<accession>A0AB39JBZ7</accession>
<reference evidence="2" key="1">
    <citation type="submission" date="2024-06" db="EMBL/GenBank/DDBJ databases">
        <authorList>
            <person name="Atkinson C."/>
            <person name="McLean J."/>
            <person name="Gallagher L."/>
            <person name="Bor B."/>
            <person name="Mougous J."/>
        </authorList>
    </citation>
    <scope>NUCLEOTIDE SEQUENCE</scope>
    <source>
        <strain evidence="2">TM7-074</strain>
    </source>
</reference>
<evidence type="ECO:0000256" key="1">
    <source>
        <dbReference type="SAM" id="Phobius"/>
    </source>
</evidence>
<keyword evidence="1" id="KW-0812">Transmembrane</keyword>
<protein>
    <submittedName>
        <fullName evidence="2">Uncharacterized protein</fullName>
    </submittedName>
</protein>
<keyword evidence="1" id="KW-0472">Membrane</keyword>
<organism evidence="2">
    <name type="scientific">Candidatus Nanosynbacter sp. TM7-074</name>
    <dbReference type="NCBI Taxonomy" id="3158573"/>
    <lineage>
        <taxon>Bacteria</taxon>
        <taxon>Candidatus Saccharimonadota</taxon>
        <taxon>Candidatus Saccharimonadia</taxon>
        <taxon>Candidatus Nanosynbacterales</taxon>
        <taxon>Candidatus Nanosynbacteraceae</taxon>
        <taxon>Candidatus Nanosynbacter</taxon>
    </lineage>
</organism>